<dbReference type="EMBL" id="PSQE01000007">
    <property type="protein sequence ID" value="RHN47799.1"/>
    <property type="molecule type" value="Genomic_DNA"/>
</dbReference>
<protein>
    <recommendedName>
        <fullName evidence="5">Transmembrane protein</fullName>
    </recommendedName>
</protein>
<name>Q2HRF7_MEDTR</name>
<evidence type="ECO:0000313" key="2">
    <source>
        <dbReference type="EMBL" id="ABD33316.1"/>
    </source>
</evidence>
<reference evidence="4" key="3">
    <citation type="journal article" date="2018" name="Nat. Plants">
        <title>Whole-genome landscape of Medicago truncatula symbiotic genes.</title>
        <authorList>
            <person name="Pecrix Y."/>
            <person name="Staton S.E."/>
            <person name="Sallet E."/>
            <person name="Lelandais-Briere C."/>
            <person name="Moreau S."/>
            <person name="Carrere S."/>
            <person name="Blein T."/>
            <person name="Jardinaud M.F."/>
            <person name="Latrasse D."/>
            <person name="Zouine M."/>
            <person name="Zahm M."/>
            <person name="Kreplak J."/>
            <person name="Mayjonade B."/>
            <person name="Satge C."/>
            <person name="Perez M."/>
            <person name="Cauet S."/>
            <person name="Marande W."/>
            <person name="Chantry-Darmon C."/>
            <person name="Lopez-Roques C."/>
            <person name="Bouchez O."/>
            <person name="Berard A."/>
            <person name="Debelle F."/>
            <person name="Munos S."/>
            <person name="Bendahmane A."/>
            <person name="Berges H."/>
            <person name="Niebel A."/>
            <person name="Buitink J."/>
            <person name="Frugier F."/>
            <person name="Benhamed M."/>
            <person name="Crespi M."/>
            <person name="Gouzy J."/>
            <person name="Gamas P."/>
        </authorList>
    </citation>
    <scope>NUCLEOTIDE SEQUENCE [LARGE SCALE GENOMIC DNA]</scope>
    <source>
        <strain evidence="4">cv. Jemalong A17</strain>
    </source>
</reference>
<gene>
    <name evidence="2" type="ORF">MtrDRAFT_AC158502g25v2</name>
    <name evidence="3" type="ORF">MtrunA17_Chr7g0256921</name>
</gene>
<reference evidence="2" key="1">
    <citation type="submission" date="2005-05" db="EMBL/GenBank/DDBJ databases">
        <authorList>
            <person name="Town C.D."/>
        </authorList>
    </citation>
    <scope>NUCLEOTIDE SEQUENCE</scope>
</reference>
<reference evidence="3" key="4">
    <citation type="journal article" date="2018" name="Nat. Plants">
        <title>Whole-genome landscape of Medicago truncatula symbiotic genes.</title>
        <authorList>
            <person name="Pecrix Y."/>
            <person name="Gamas P."/>
            <person name="Carrere S."/>
        </authorList>
    </citation>
    <scope>NUCLEOTIDE SEQUENCE</scope>
    <source>
        <tissue evidence="3">Leaves</tissue>
    </source>
</reference>
<evidence type="ECO:0000256" key="1">
    <source>
        <dbReference type="SAM" id="Phobius"/>
    </source>
</evidence>
<keyword evidence="1" id="KW-0472">Membrane</keyword>
<dbReference type="Proteomes" id="UP000265566">
    <property type="component" value="Chromosome 7"/>
</dbReference>
<evidence type="ECO:0000313" key="3">
    <source>
        <dbReference type="EMBL" id="RHN47799.1"/>
    </source>
</evidence>
<organism evidence="2">
    <name type="scientific">Medicago truncatula</name>
    <name type="common">Barrel medic</name>
    <name type="synonym">Medicago tribuloides</name>
    <dbReference type="NCBI Taxonomy" id="3880"/>
    <lineage>
        <taxon>Eukaryota</taxon>
        <taxon>Viridiplantae</taxon>
        <taxon>Streptophyta</taxon>
        <taxon>Embryophyta</taxon>
        <taxon>Tracheophyta</taxon>
        <taxon>Spermatophyta</taxon>
        <taxon>Magnoliopsida</taxon>
        <taxon>eudicotyledons</taxon>
        <taxon>Gunneridae</taxon>
        <taxon>Pentapetalae</taxon>
        <taxon>rosids</taxon>
        <taxon>fabids</taxon>
        <taxon>Fabales</taxon>
        <taxon>Fabaceae</taxon>
        <taxon>Papilionoideae</taxon>
        <taxon>50 kb inversion clade</taxon>
        <taxon>NPAAA clade</taxon>
        <taxon>Hologalegina</taxon>
        <taxon>IRL clade</taxon>
        <taxon>Trifolieae</taxon>
        <taxon>Medicago</taxon>
    </lineage>
</organism>
<proteinExistence type="predicted"/>
<dbReference type="Gramene" id="rna42442">
    <property type="protein sequence ID" value="RHN47799.1"/>
    <property type="gene ID" value="gene42442"/>
</dbReference>
<evidence type="ECO:0008006" key="5">
    <source>
        <dbReference type="Google" id="ProtNLM"/>
    </source>
</evidence>
<dbReference type="AlphaFoldDB" id="Q2HRF7"/>
<evidence type="ECO:0000313" key="4">
    <source>
        <dbReference type="Proteomes" id="UP000265566"/>
    </source>
</evidence>
<reference evidence="2" key="2">
    <citation type="submission" date="2007-03" db="EMBL/GenBank/DDBJ databases">
        <authorList>
            <consortium name="The International Medicago Genome Annotation Group"/>
        </authorList>
    </citation>
    <scope>NUCLEOTIDE SEQUENCE</scope>
</reference>
<accession>Q2HRF7</accession>
<dbReference type="EMBL" id="AC158502">
    <property type="protein sequence ID" value="ABD33316.1"/>
    <property type="molecule type" value="Genomic_DNA"/>
</dbReference>
<keyword evidence="1" id="KW-0812">Transmembrane</keyword>
<sequence length="257" mass="29177">MPPPNLRVWWPPPTFIVDFFPTSLVVFPSSCSRSTLLSPQLSLHSFPESFSLTRDLLSQPRATAKLSFLPMRPPPEPPPQNNQMAVTIVSPISNPKTMFQALSLVAAPPPSWLAPTRPQPEPPPISSTAVKSIVPPDPNLCCRPPKPPWLICCLIYFVLFDLCFSVCVFVCDFVFYVCCIVFWILYSCLVCIKCVCQLSFDVWYNIRCAILYEVVPDFISFAFYQVLLIWCDIVNKIKTNYSRNARDEVKNMISITE</sequence>
<keyword evidence="1" id="KW-1133">Transmembrane helix</keyword>
<feature type="transmembrane region" description="Helical" evidence="1">
    <location>
        <begin position="153"/>
        <end position="186"/>
    </location>
</feature>